<evidence type="ECO:0008006" key="3">
    <source>
        <dbReference type="Google" id="ProtNLM"/>
    </source>
</evidence>
<sequence>MFNWQITTKKEKWAWWYMIALVISVALIIWWYITGLYAMSIVILLVIWVYILVENNSPDTLTVEINEDWINIWDEFYDFPKISTFTIMYSKNRPISIRLKLKTKWFKVLDIPFQNASNPAEIRAYLLNFITEDPKWEISWLESLTEYLKL</sequence>
<dbReference type="AlphaFoldDB" id="K2FYN9"/>
<evidence type="ECO:0000313" key="2">
    <source>
        <dbReference type="EMBL" id="EKE28053.1"/>
    </source>
</evidence>
<reference evidence="2" key="1">
    <citation type="journal article" date="2012" name="Science">
        <title>Fermentation, hydrogen, and sulfur metabolism in multiple uncultivated bacterial phyla.</title>
        <authorList>
            <person name="Wrighton K.C."/>
            <person name="Thomas B.C."/>
            <person name="Sharon I."/>
            <person name="Miller C.S."/>
            <person name="Castelle C.J."/>
            <person name="VerBerkmoes N.C."/>
            <person name="Wilkins M.J."/>
            <person name="Hettich R.L."/>
            <person name="Lipton M.S."/>
            <person name="Williams K.H."/>
            <person name="Long P.E."/>
            <person name="Banfield J.F."/>
        </authorList>
    </citation>
    <scope>NUCLEOTIDE SEQUENCE [LARGE SCALE GENOMIC DNA]</scope>
</reference>
<gene>
    <name evidence="2" type="ORF">ACD_3C00106G0012</name>
</gene>
<proteinExistence type="predicted"/>
<feature type="transmembrane region" description="Helical" evidence="1">
    <location>
        <begin position="12"/>
        <end position="30"/>
    </location>
</feature>
<feature type="transmembrane region" description="Helical" evidence="1">
    <location>
        <begin position="36"/>
        <end position="53"/>
    </location>
</feature>
<organism evidence="2">
    <name type="scientific">uncultured bacterium</name>
    <name type="common">gcode 4</name>
    <dbReference type="NCBI Taxonomy" id="1234023"/>
    <lineage>
        <taxon>Bacteria</taxon>
        <taxon>environmental samples</taxon>
    </lineage>
</organism>
<comment type="caution">
    <text evidence="2">The sequence shown here is derived from an EMBL/GenBank/DDBJ whole genome shotgun (WGS) entry which is preliminary data.</text>
</comment>
<keyword evidence="1" id="KW-0472">Membrane</keyword>
<evidence type="ECO:0000256" key="1">
    <source>
        <dbReference type="SAM" id="Phobius"/>
    </source>
</evidence>
<keyword evidence="1" id="KW-1133">Transmembrane helix</keyword>
<dbReference type="EMBL" id="AMFJ01000380">
    <property type="protein sequence ID" value="EKE28053.1"/>
    <property type="molecule type" value="Genomic_DNA"/>
</dbReference>
<name>K2FYN9_9BACT</name>
<protein>
    <recommendedName>
        <fullName evidence="3">DUF5673 domain-containing protein</fullName>
    </recommendedName>
</protein>
<accession>K2FYN9</accession>
<keyword evidence="1" id="KW-0812">Transmembrane</keyword>